<organism evidence="1 2">
    <name type="scientific">Nosema bombycis (strain CQ1 / CVCC 102059)</name>
    <name type="common">Microsporidian parasite</name>
    <name type="synonym">Pebrine of silkworm</name>
    <dbReference type="NCBI Taxonomy" id="578461"/>
    <lineage>
        <taxon>Eukaryota</taxon>
        <taxon>Fungi</taxon>
        <taxon>Fungi incertae sedis</taxon>
        <taxon>Microsporidia</taxon>
        <taxon>Nosematidae</taxon>
        <taxon>Nosema</taxon>
    </lineage>
</organism>
<dbReference type="OMA" id="APFDRCF"/>
<sequence length="740" mass="86325">MNLEKLFEELTENPNKIQEIESEINLLINAPDLTETSLLYQSPIPEMKLYALKVVEERIKIKKINNIQLTQEIEFMKGVILIDSSDKAASSFAVLGLYEWSNYFPDFFQIIIDLLAMKKEMGYKILYEFLYQMNYSSDINDKRKNELKKAIGLVYKGYMLLFDDEMVKIIIPILTESIRILPKDFDYSIVFRKGHECPEKTVEFINEMGNILPLQDVIDLSTRMPVMVGMVIYFNNVRNKPSDLPNINHLYEYVFKALRHDFSTFIVAVEFWTKLFGKKCKEAYVEPVLSEVLSIFISLEDDQKGEIEGEVYGLFNVLIKNYPKEVFGLLKSGMKYMPKRLQLFFIRKLNENDNGLDLSLLLSDDPIVTSTIMVLNKNPEVVGMINYLDLLDKDSCKLVIRIMDAFPLPKEKINEILERCLKMTKIKTKTNQTESVNELIVECFLKLNQIESFEGDWDNNKLMRLFYYLRKAPMRVARLSGRYYQEFLRKAPFDRCFSILRMFGDVPRDIYENIYANVLIYPYPDLNCFLRDLLPFLNVQEPYVARISERILKDWQVIENPEELIVCTKTFLAVISEGIQQANEKGIPYHSINTLLDLLQLDDTGLIRRVSDTFYQTKNAYDVKKALYYLLINYNSSFVEGAHLNVSAGITKCIKEEEGPVALHEILGIPIEKCVNLQQEIKKVQTKRAQNIVRIFLKDFKGTPLNSIYADSFKVGEQNFIKKETKKSDFEFPIERTYFE</sequence>
<reference evidence="1 2" key="1">
    <citation type="journal article" date="2013" name="BMC Genomics">
        <title>Comparative genomics of parasitic silkworm microsporidia reveal an association between genome expansion and host adaptation.</title>
        <authorList>
            <person name="Pan G."/>
            <person name="Xu J."/>
            <person name="Li T."/>
            <person name="Xia Q."/>
            <person name="Liu S.L."/>
            <person name="Zhang G."/>
            <person name="Li S."/>
            <person name="Li C."/>
            <person name="Liu H."/>
            <person name="Yang L."/>
            <person name="Liu T."/>
            <person name="Zhang X."/>
            <person name="Wu Z."/>
            <person name="Fan W."/>
            <person name="Dang X."/>
            <person name="Xiang H."/>
            <person name="Tao M."/>
            <person name="Li Y."/>
            <person name="Hu J."/>
            <person name="Li Z."/>
            <person name="Lin L."/>
            <person name="Luo J."/>
            <person name="Geng L."/>
            <person name="Wang L."/>
            <person name="Long M."/>
            <person name="Wan Y."/>
            <person name="He N."/>
            <person name="Zhang Z."/>
            <person name="Lu C."/>
            <person name="Keeling P.J."/>
            <person name="Wang J."/>
            <person name="Xiang Z."/>
            <person name="Zhou Z."/>
        </authorList>
    </citation>
    <scope>NUCLEOTIDE SEQUENCE [LARGE SCALE GENOMIC DNA]</scope>
    <source>
        <strain evidence="2">CQ1 / CVCC 102059</strain>
    </source>
</reference>
<evidence type="ECO:0000313" key="2">
    <source>
        <dbReference type="Proteomes" id="UP000016927"/>
    </source>
</evidence>
<dbReference type="EMBL" id="KB908968">
    <property type="protein sequence ID" value="EOB13751.1"/>
    <property type="molecule type" value="Genomic_DNA"/>
</dbReference>
<dbReference type="Proteomes" id="UP000016927">
    <property type="component" value="Unassembled WGS sequence"/>
</dbReference>
<evidence type="ECO:0000313" key="1">
    <source>
        <dbReference type="EMBL" id="EOB13751.1"/>
    </source>
</evidence>
<keyword evidence="2" id="KW-1185">Reference proteome</keyword>
<dbReference type="SUPFAM" id="SSF48371">
    <property type="entry name" value="ARM repeat"/>
    <property type="match status" value="1"/>
</dbReference>
<accession>R0KSK7</accession>
<dbReference type="OrthoDB" id="2188332at2759"/>
<gene>
    <name evidence="1" type="ORF">NBO_60g0007</name>
</gene>
<protein>
    <submittedName>
        <fullName evidence="1">Uncharacterized protein</fullName>
    </submittedName>
</protein>
<dbReference type="VEuPathDB" id="MicrosporidiaDB:NBO_60g0007"/>
<dbReference type="AlphaFoldDB" id="R0KSK7"/>
<name>R0KSK7_NOSB1</name>
<proteinExistence type="predicted"/>
<dbReference type="InterPro" id="IPR016024">
    <property type="entry name" value="ARM-type_fold"/>
</dbReference>
<dbReference type="HOGENOM" id="CLU_022546_0_0_1"/>